<reference evidence="2 3" key="1">
    <citation type="submission" date="2017-10" db="EMBL/GenBank/DDBJ databases">
        <title>Genomics of the genus Arcobacter.</title>
        <authorList>
            <person name="Perez-Cataluna A."/>
            <person name="Figueras M.J."/>
        </authorList>
    </citation>
    <scope>NUCLEOTIDE SEQUENCE [LARGE SCALE GENOMIC DNA]</scope>
    <source>
        <strain evidence="2 3">CECT 8987</strain>
    </source>
</reference>
<keyword evidence="1" id="KW-1133">Transmembrane helix</keyword>
<gene>
    <name evidence="2" type="ORF">CRV04_09655</name>
</gene>
<keyword evidence="1" id="KW-0472">Membrane</keyword>
<dbReference type="Gene3D" id="6.10.340.10">
    <property type="match status" value="1"/>
</dbReference>
<keyword evidence="1" id="KW-0812">Transmembrane</keyword>
<sequence>MLNNMSTRAKLMLLPALFLVIVIVSGFVFNHYNSMVKTRVYAASQTDVFIQQVLKGRIAVYQFLRLPNENNAQNVRDAFSQLDQSVNALKSILTMEKSIKMADEILMLSQEYIEHFDDFSQQRVKEFNDGVKDEGSKVKAIIAKMVKVGLKLEEDLASINKSAIELKEEGESLLTTTLFIIAVVATIVFFLFSVLFSNIIVNTLNHFQTGLLSFFRYLNKEEREAHLIEINSKDEFGAMSTVVNDNIKKIQAGLLKDNEAVSEALSVVEQAIKGHLDVQLTKQ</sequence>
<protein>
    <submittedName>
        <fullName evidence="2">Chemotaxis protein</fullName>
    </submittedName>
</protein>
<evidence type="ECO:0000256" key="1">
    <source>
        <dbReference type="SAM" id="Phobius"/>
    </source>
</evidence>
<dbReference type="EMBL" id="PDKN01000006">
    <property type="protein sequence ID" value="RXJ56297.1"/>
    <property type="molecule type" value="Genomic_DNA"/>
</dbReference>
<evidence type="ECO:0000313" key="3">
    <source>
        <dbReference type="Proteomes" id="UP000290657"/>
    </source>
</evidence>
<name>A0A4Q0XPW8_9BACT</name>
<keyword evidence="3" id="KW-1185">Reference proteome</keyword>
<feature type="non-terminal residue" evidence="2">
    <location>
        <position position="283"/>
    </location>
</feature>
<accession>A0A4Q0XPW8</accession>
<organism evidence="2 3">
    <name type="scientific">Candidatus Marinarcus aquaticus</name>
    <dbReference type="NCBI Taxonomy" id="2044504"/>
    <lineage>
        <taxon>Bacteria</taxon>
        <taxon>Pseudomonadati</taxon>
        <taxon>Campylobacterota</taxon>
        <taxon>Epsilonproteobacteria</taxon>
        <taxon>Campylobacterales</taxon>
        <taxon>Arcobacteraceae</taxon>
        <taxon>Candidatus Marinarcus</taxon>
    </lineage>
</organism>
<dbReference type="Proteomes" id="UP000290657">
    <property type="component" value="Unassembled WGS sequence"/>
</dbReference>
<dbReference type="AlphaFoldDB" id="A0A4Q0XPW8"/>
<proteinExistence type="predicted"/>
<comment type="caution">
    <text evidence="2">The sequence shown here is derived from an EMBL/GenBank/DDBJ whole genome shotgun (WGS) entry which is preliminary data.</text>
</comment>
<evidence type="ECO:0000313" key="2">
    <source>
        <dbReference type="EMBL" id="RXJ56297.1"/>
    </source>
</evidence>
<feature type="transmembrane region" description="Helical" evidence="1">
    <location>
        <begin position="178"/>
        <end position="201"/>
    </location>
</feature>